<evidence type="ECO:0000256" key="2">
    <source>
        <dbReference type="ARBA" id="ARBA00022679"/>
    </source>
</evidence>
<keyword evidence="2" id="KW-0808">Transferase</keyword>
<organism evidence="4 5">
    <name type="scientific">Cylindrotheca closterium</name>
    <dbReference type="NCBI Taxonomy" id="2856"/>
    <lineage>
        <taxon>Eukaryota</taxon>
        <taxon>Sar</taxon>
        <taxon>Stramenopiles</taxon>
        <taxon>Ochrophyta</taxon>
        <taxon>Bacillariophyta</taxon>
        <taxon>Bacillariophyceae</taxon>
        <taxon>Bacillariophycidae</taxon>
        <taxon>Bacillariales</taxon>
        <taxon>Bacillariaceae</taxon>
        <taxon>Cylindrotheca</taxon>
    </lineage>
</organism>
<evidence type="ECO:0000256" key="1">
    <source>
        <dbReference type="ARBA" id="ARBA00010118"/>
    </source>
</evidence>
<evidence type="ECO:0000313" key="5">
    <source>
        <dbReference type="Proteomes" id="UP001295423"/>
    </source>
</evidence>
<dbReference type="AlphaFoldDB" id="A0AAD2CAK4"/>
<feature type="domain" description="Glycosyl transferase CAP10" evidence="3">
    <location>
        <begin position="188"/>
        <end position="443"/>
    </location>
</feature>
<comment type="caution">
    <text evidence="4">The sequence shown here is derived from an EMBL/GenBank/DDBJ whole genome shotgun (WGS) entry which is preliminary data.</text>
</comment>
<dbReference type="InterPro" id="IPR006598">
    <property type="entry name" value="CAP10"/>
</dbReference>
<accession>A0AAD2CAK4</accession>
<name>A0AAD2CAK4_9STRA</name>
<dbReference type="SMART" id="SM00672">
    <property type="entry name" value="CAP10"/>
    <property type="match status" value="1"/>
</dbReference>
<keyword evidence="5" id="KW-1185">Reference proteome</keyword>
<dbReference type="PANTHER" id="PTHR12203">
    <property type="entry name" value="KDEL LYS-ASP-GLU-LEU CONTAINING - RELATED"/>
    <property type="match status" value="1"/>
</dbReference>
<comment type="similarity">
    <text evidence="1">Belongs to the glycosyltransferase 90 family.</text>
</comment>
<dbReference type="Proteomes" id="UP001295423">
    <property type="component" value="Unassembled WGS sequence"/>
</dbReference>
<dbReference type="EMBL" id="CAKOGP040000001">
    <property type="protein sequence ID" value="CAJ1906341.1"/>
    <property type="molecule type" value="Genomic_DNA"/>
</dbReference>
<dbReference type="PANTHER" id="PTHR12203:SF35">
    <property type="entry name" value="PROTEIN O-GLUCOSYLTRANSFERASE 1"/>
    <property type="match status" value="1"/>
</dbReference>
<gene>
    <name evidence="4" type="ORF">CYCCA115_LOCUS456</name>
</gene>
<dbReference type="InterPro" id="IPR051091">
    <property type="entry name" value="O-Glucosyltr/Glycosyltrsf_90"/>
</dbReference>
<proteinExistence type="inferred from homology"/>
<evidence type="ECO:0000313" key="4">
    <source>
        <dbReference type="EMBL" id="CAJ1906341.1"/>
    </source>
</evidence>
<sequence length="452" mass="51437">MVRIPSTKIPWSHIFSLGALLVILLVSYRASSLLINLAGITGKKKAPTNSTQIISTVTSSSTQHQRCQRLDIAQIKHIYDDHVVDSLSYSSDISEKDADRIKGGDFPTTRFTPHIESILNDIDLEGVEDGCKWKFYFTVDRPLSKPSKIFCMGMKRSRQVPWACKIFNNLFDESSGNHPFPSILPSNLTIAISTDDFSDVEKEGFKCFASSSAGGRFTITNFLELQRMADNTAHPIISFDERCTTPIWRGSAWREPGPINAQDDSTILEQVAQKSTRIRTVLYSKKHPGLLDARISDSKNGLMMEKGLWINNATNGLNKVLPIQSIPPSEYYTQFQTALVLCGRGAAFRTPIHLSTKTAVVLQTCPYQEWYQEYMIPWEHYIPLDQDLRNLSETMEWVRDHPAELESIAKNGRQLYVEYLSFQRNYDHFFELFYRLAILSAERNIAFDPPMK</sequence>
<dbReference type="GO" id="GO:0046527">
    <property type="term" value="F:glucosyltransferase activity"/>
    <property type="evidence" value="ECO:0007669"/>
    <property type="project" value="TreeGrafter"/>
</dbReference>
<evidence type="ECO:0000259" key="3">
    <source>
        <dbReference type="SMART" id="SM00672"/>
    </source>
</evidence>
<reference evidence="4" key="1">
    <citation type="submission" date="2023-08" db="EMBL/GenBank/DDBJ databases">
        <authorList>
            <person name="Audoor S."/>
            <person name="Bilcke G."/>
        </authorList>
    </citation>
    <scope>NUCLEOTIDE SEQUENCE</scope>
</reference>
<protein>
    <recommendedName>
        <fullName evidence="3">Glycosyl transferase CAP10 domain-containing protein</fullName>
    </recommendedName>
</protein>
<dbReference type="GO" id="GO:0012505">
    <property type="term" value="C:endomembrane system"/>
    <property type="evidence" value="ECO:0007669"/>
    <property type="project" value="TreeGrafter"/>
</dbReference>
<dbReference type="Pfam" id="PF05686">
    <property type="entry name" value="Glyco_transf_90"/>
    <property type="match status" value="1"/>
</dbReference>